<dbReference type="InterPro" id="IPR007502">
    <property type="entry name" value="Helicase-assoc_dom"/>
</dbReference>
<dbReference type="GO" id="GO:0016787">
    <property type="term" value="F:hydrolase activity"/>
    <property type="evidence" value="ECO:0007669"/>
    <property type="project" value="UniProtKB-KW"/>
</dbReference>
<dbReference type="NCBIfam" id="TIGR01970">
    <property type="entry name" value="DEAH_box_HrpB"/>
    <property type="match status" value="1"/>
</dbReference>
<reference evidence="8" key="1">
    <citation type="journal article" date="2019" name="Int. J. Syst. Evol. Microbiol.">
        <title>The Global Catalogue of Microorganisms (GCM) 10K type strain sequencing project: providing services to taxonomists for standard genome sequencing and annotation.</title>
        <authorList>
            <consortium name="The Broad Institute Genomics Platform"/>
            <consortium name="The Broad Institute Genome Sequencing Center for Infectious Disease"/>
            <person name="Wu L."/>
            <person name="Ma J."/>
        </authorList>
    </citation>
    <scope>NUCLEOTIDE SEQUENCE [LARGE SCALE GENOMIC DNA]</scope>
    <source>
        <strain evidence="8">KCTC 42730</strain>
    </source>
</reference>
<feature type="domain" description="Helicase ATP-binding" evidence="5">
    <location>
        <begin position="12"/>
        <end position="176"/>
    </location>
</feature>
<dbReference type="PROSITE" id="PS51192">
    <property type="entry name" value="HELICASE_ATP_BIND_1"/>
    <property type="match status" value="1"/>
</dbReference>
<feature type="domain" description="Helicase C-terminal" evidence="6">
    <location>
        <begin position="201"/>
        <end position="367"/>
    </location>
</feature>
<dbReference type="InterPro" id="IPR010225">
    <property type="entry name" value="HrpB"/>
</dbReference>
<dbReference type="SMART" id="SM00487">
    <property type="entry name" value="DEXDc"/>
    <property type="match status" value="1"/>
</dbReference>
<comment type="caution">
    <text evidence="7">The sequence shown here is derived from an EMBL/GenBank/DDBJ whole genome shotgun (WGS) entry which is preliminary data.</text>
</comment>
<keyword evidence="3 7" id="KW-0347">Helicase</keyword>
<evidence type="ECO:0000313" key="7">
    <source>
        <dbReference type="EMBL" id="MFC3031907.1"/>
    </source>
</evidence>
<dbReference type="SMART" id="SM00847">
    <property type="entry name" value="HA2"/>
    <property type="match status" value="1"/>
</dbReference>
<keyword evidence="4" id="KW-0067">ATP-binding</keyword>
<dbReference type="EC" id="3.6.4.13" evidence="7"/>
<protein>
    <submittedName>
        <fullName evidence="7">ATP-dependent helicase HrpB</fullName>
        <ecNumber evidence="7">3.6.4.13</ecNumber>
    </submittedName>
</protein>
<dbReference type="InterPro" id="IPR014001">
    <property type="entry name" value="Helicase_ATP-bd"/>
</dbReference>
<dbReference type="InterPro" id="IPR011545">
    <property type="entry name" value="DEAD/DEAH_box_helicase_dom"/>
</dbReference>
<organism evidence="7 8">
    <name type="scientific">Pseudoalteromonas fenneropenaei</name>
    <dbReference type="NCBI Taxonomy" id="1737459"/>
    <lineage>
        <taxon>Bacteria</taxon>
        <taxon>Pseudomonadati</taxon>
        <taxon>Pseudomonadota</taxon>
        <taxon>Gammaproteobacteria</taxon>
        <taxon>Alteromonadales</taxon>
        <taxon>Pseudoalteromonadaceae</taxon>
        <taxon>Pseudoalteromonas</taxon>
    </lineage>
</organism>
<keyword evidence="2 7" id="KW-0378">Hydrolase</keyword>
<dbReference type="PIRSF" id="PIRSF005496">
    <property type="entry name" value="ATP_hel_hrpB"/>
    <property type="match status" value="1"/>
</dbReference>
<accession>A0ABV7CH25</accession>
<dbReference type="GO" id="GO:0003724">
    <property type="term" value="F:RNA helicase activity"/>
    <property type="evidence" value="ECO:0007669"/>
    <property type="project" value="UniProtKB-EC"/>
</dbReference>
<evidence type="ECO:0000313" key="8">
    <source>
        <dbReference type="Proteomes" id="UP001595453"/>
    </source>
</evidence>
<dbReference type="CDD" id="cd17990">
    <property type="entry name" value="DEXHc_HrpB"/>
    <property type="match status" value="1"/>
</dbReference>
<evidence type="ECO:0000259" key="6">
    <source>
        <dbReference type="PROSITE" id="PS51194"/>
    </source>
</evidence>
<dbReference type="Pfam" id="PF08482">
    <property type="entry name" value="HrpB_C"/>
    <property type="match status" value="1"/>
</dbReference>
<name>A0ABV7CH25_9GAMM</name>
<dbReference type="CDD" id="cd18791">
    <property type="entry name" value="SF2_C_RHA"/>
    <property type="match status" value="1"/>
</dbReference>
<dbReference type="Gene3D" id="3.40.50.300">
    <property type="entry name" value="P-loop containing nucleotide triphosphate hydrolases"/>
    <property type="match status" value="2"/>
</dbReference>
<dbReference type="PANTHER" id="PTHR43519:SF1">
    <property type="entry name" value="ATP-DEPENDENT RNA HELICASE HRPB"/>
    <property type="match status" value="1"/>
</dbReference>
<dbReference type="Pfam" id="PF00270">
    <property type="entry name" value="DEAD"/>
    <property type="match status" value="1"/>
</dbReference>
<gene>
    <name evidence="7" type="primary">hrpB</name>
    <name evidence="7" type="ORF">ACFOEE_05195</name>
</gene>
<proteinExistence type="predicted"/>
<dbReference type="Proteomes" id="UP001595453">
    <property type="component" value="Unassembled WGS sequence"/>
</dbReference>
<dbReference type="InterPro" id="IPR001650">
    <property type="entry name" value="Helicase_C-like"/>
</dbReference>
<dbReference type="InterPro" id="IPR049614">
    <property type="entry name" value="HrpB_DEXH"/>
</dbReference>
<evidence type="ECO:0000256" key="1">
    <source>
        <dbReference type="ARBA" id="ARBA00022741"/>
    </source>
</evidence>
<evidence type="ECO:0000256" key="4">
    <source>
        <dbReference type="ARBA" id="ARBA00022840"/>
    </source>
</evidence>
<dbReference type="SMART" id="SM00490">
    <property type="entry name" value="HELICc"/>
    <property type="match status" value="1"/>
</dbReference>
<dbReference type="PANTHER" id="PTHR43519">
    <property type="entry name" value="ATP-DEPENDENT RNA HELICASE HRPB"/>
    <property type="match status" value="1"/>
</dbReference>
<keyword evidence="8" id="KW-1185">Reference proteome</keyword>
<dbReference type="SUPFAM" id="SSF52540">
    <property type="entry name" value="P-loop containing nucleoside triphosphate hydrolases"/>
    <property type="match status" value="1"/>
</dbReference>
<dbReference type="PROSITE" id="PS51194">
    <property type="entry name" value="HELICASE_CTER"/>
    <property type="match status" value="1"/>
</dbReference>
<dbReference type="InterPro" id="IPR013689">
    <property type="entry name" value="RNA_helicase_ATP-dep_HrpB_C"/>
</dbReference>
<evidence type="ECO:0000256" key="3">
    <source>
        <dbReference type="ARBA" id="ARBA00022806"/>
    </source>
</evidence>
<dbReference type="Pfam" id="PF00271">
    <property type="entry name" value="Helicase_C"/>
    <property type="match status" value="1"/>
</dbReference>
<keyword evidence="1" id="KW-0547">Nucleotide-binding</keyword>
<evidence type="ECO:0000259" key="5">
    <source>
        <dbReference type="PROSITE" id="PS51192"/>
    </source>
</evidence>
<evidence type="ECO:0000256" key="2">
    <source>
        <dbReference type="ARBA" id="ARBA00022801"/>
    </source>
</evidence>
<dbReference type="InterPro" id="IPR027417">
    <property type="entry name" value="P-loop_NTPase"/>
</dbReference>
<sequence>MLPIHAHLEQILQHLADAPNVILEAQPGAGKSTVVPLAMLKAAWLGNKKIVMLEPRRVAVKAIAQFLATQLGEAVGETVGYQIRHERKVSAATRLEIVTEGVLTRRLQHDPELTDTALIIFDEFHERSIHADLALMLCYEVQQAYRDDLRLLVMSATLDSQTLSTYLDNAPIVVCAGRSFAVTESYLSLGAKPLAEQVVVGLGQLLQDVPSGDILVFLPGQGDIARAISAAEARFGQTYQLLPLHGALPLNAQTQVLQVAPDAPRRIIFATNIAETSLTIPRIAAVLDSGLEKRLVFDAKSGLSRLDTARIALSSAVQRAGRAGRLQAGHCLRLWSQAEQRTLAPYQAEELVQSELTGLVLDLAAWGISRYQEVNWLSAPPEHHFVVAKELNRTLGLIAPDGKITALGEQALTLGLAPRLAAMLLSAAEAEQAFALVLAGVLNERDLALNSASSELLERVLAVIDTLQGQRPKAAVRQAVLQQIVTTVKRLAPARQVKLQFNHSSLADYQTQLGQLLFYAFPDRVAKLSNASSRRYTMANGRGVRLRDDDAVATSEWLVVVDCDGQNRDGVIYLCQPLVDAKALIAEQLRSEVSWHLDEHKEKLIGRENSYYQQLLVASKPLPAPTAREFVRCIAPLIRSEGLTLLNWDVNCQRWLQRVAWLGQYHDAFLAVNEAGLLATLDDWLLPYLGKVDNLRALRQLPIHHLLTATLSWEQQQLLDKLAPVFYQAPSGAKVAIDYSAGVPTVSIRLQEVFGEVESPTLADGACKLRFELLSPAQRPLQTTSDLAHFWRNAYIEVAKEMRGRYPKHRWPDEPWLAAAGHSLKSRMPKTP</sequence>
<dbReference type="Gene3D" id="1.20.120.1080">
    <property type="match status" value="1"/>
</dbReference>
<dbReference type="EMBL" id="JBHRSD010000010">
    <property type="protein sequence ID" value="MFC3031907.1"/>
    <property type="molecule type" value="Genomic_DNA"/>
</dbReference>
<dbReference type="RefSeq" id="WP_377121611.1">
    <property type="nucleotide sequence ID" value="NZ_JBHRSD010000010.1"/>
</dbReference>